<feature type="domain" description="C2H2-type" evidence="10">
    <location>
        <begin position="98"/>
        <end position="125"/>
    </location>
</feature>
<dbReference type="FunFam" id="3.30.160.60:FF:000358">
    <property type="entry name" value="zinc finger protein 24"/>
    <property type="match status" value="1"/>
</dbReference>
<dbReference type="PROSITE" id="PS00028">
    <property type="entry name" value="ZINC_FINGER_C2H2_1"/>
    <property type="match status" value="4"/>
</dbReference>
<evidence type="ECO:0000256" key="2">
    <source>
        <dbReference type="ARBA" id="ARBA00006991"/>
    </source>
</evidence>
<name>A0A8C5UFK8_9PASS</name>
<dbReference type="Ensembl" id="ENSMCST00000018957.1">
    <property type="protein sequence ID" value="ENSMCSP00000018490.1"/>
    <property type="gene ID" value="ENSMCSG00000012987.1"/>
</dbReference>
<evidence type="ECO:0000256" key="9">
    <source>
        <dbReference type="SAM" id="MobiDB-lite"/>
    </source>
</evidence>
<comment type="similarity">
    <text evidence="2">Belongs to the krueppel C2H2-type zinc-finger protein family.</text>
</comment>
<evidence type="ECO:0000256" key="3">
    <source>
        <dbReference type="ARBA" id="ARBA00022723"/>
    </source>
</evidence>
<dbReference type="GO" id="GO:0008270">
    <property type="term" value="F:zinc ion binding"/>
    <property type="evidence" value="ECO:0007669"/>
    <property type="project" value="UniProtKB-KW"/>
</dbReference>
<protein>
    <recommendedName>
        <fullName evidence="10">C2H2-type domain-containing protein</fullName>
    </recommendedName>
</protein>
<accession>A0A8C5UFK8</accession>
<sequence length="283" mass="32352">MDTIPGLREMAWAGGTPNPRCQPLVFPSKAGFVIPKAWLDGGGGKARRFCTKRGCKPSPGSSEEERTSLCQEGGWRSRWKGRWSLELGEKPQAGEKRHKCLQCENSFSQSSSLRQHKNIHTGEWPCECGECGKSFSQSSNFIQHQKIHTGKRPYKCPEYGKRCLSSSQVLIHEQIHTEERPFHLWECGQSFSQSSNLMHLQHRSCGECGKSYKWKSDFNMHRKFHTGEQIYECLKCGKRFQTSSNLLVHERIHTDERPFHWGKDQDFGDSGVETLPKKLLPPS</sequence>
<dbReference type="FunFam" id="3.30.160.60:FF:002061">
    <property type="entry name" value="Uncharacterized protein"/>
    <property type="match status" value="1"/>
</dbReference>
<proteinExistence type="inferred from homology"/>
<dbReference type="PROSITE" id="PS50157">
    <property type="entry name" value="ZINC_FINGER_C2H2_2"/>
    <property type="match status" value="5"/>
</dbReference>
<dbReference type="FunFam" id="3.30.160.60:FF:000446">
    <property type="entry name" value="Zinc finger protein"/>
    <property type="match status" value="1"/>
</dbReference>
<feature type="domain" description="C2H2-type" evidence="10">
    <location>
        <begin position="203"/>
        <end position="230"/>
    </location>
</feature>
<keyword evidence="12" id="KW-1185">Reference proteome</keyword>
<keyword evidence="3" id="KW-0479">Metal-binding</keyword>
<dbReference type="InterPro" id="IPR036236">
    <property type="entry name" value="Znf_C2H2_sf"/>
</dbReference>
<dbReference type="FunFam" id="3.30.160.60:FF:000340">
    <property type="entry name" value="zinc finger protein 473 isoform X1"/>
    <property type="match status" value="1"/>
</dbReference>
<dbReference type="AlphaFoldDB" id="A0A8C5UFK8"/>
<evidence type="ECO:0000259" key="10">
    <source>
        <dbReference type="PROSITE" id="PS50157"/>
    </source>
</evidence>
<reference evidence="11" key="1">
    <citation type="submission" date="2025-08" db="UniProtKB">
        <authorList>
            <consortium name="Ensembl"/>
        </authorList>
    </citation>
    <scope>IDENTIFICATION</scope>
</reference>
<keyword evidence="5 8" id="KW-0863">Zinc-finger</keyword>
<dbReference type="Proteomes" id="UP000694560">
    <property type="component" value="Unplaced"/>
</dbReference>
<dbReference type="PANTHER" id="PTHR24409:SF331">
    <property type="entry name" value="ZINC FINGER PROTEIN 322A"/>
    <property type="match status" value="1"/>
</dbReference>
<dbReference type="OrthoDB" id="9040107at2759"/>
<organism evidence="11 12">
    <name type="scientific">Malurus cyaneus samueli</name>
    <dbReference type="NCBI Taxonomy" id="2593467"/>
    <lineage>
        <taxon>Eukaryota</taxon>
        <taxon>Metazoa</taxon>
        <taxon>Chordata</taxon>
        <taxon>Craniata</taxon>
        <taxon>Vertebrata</taxon>
        <taxon>Euteleostomi</taxon>
        <taxon>Archelosauria</taxon>
        <taxon>Archosauria</taxon>
        <taxon>Dinosauria</taxon>
        <taxon>Saurischia</taxon>
        <taxon>Theropoda</taxon>
        <taxon>Coelurosauria</taxon>
        <taxon>Aves</taxon>
        <taxon>Neognathae</taxon>
        <taxon>Neoaves</taxon>
        <taxon>Telluraves</taxon>
        <taxon>Australaves</taxon>
        <taxon>Passeriformes</taxon>
        <taxon>Meliphagoidea</taxon>
        <taxon>Maluridae</taxon>
        <taxon>Malurus</taxon>
    </lineage>
</organism>
<feature type="domain" description="C2H2-type" evidence="10">
    <location>
        <begin position="231"/>
        <end position="258"/>
    </location>
</feature>
<evidence type="ECO:0000256" key="1">
    <source>
        <dbReference type="ARBA" id="ARBA00004123"/>
    </source>
</evidence>
<keyword evidence="4" id="KW-0677">Repeat</keyword>
<dbReference type="FunFam" id="3.30.160.60:FF:000011">
    <property type="entry name" value="zinc finger protein 615 isoform X1"/>
    <property type="match status" value="1"/>
</dbReference>
<evidence type="ECO:0000256" key="4">
    <source>
        <dbReference type="ARBA" id="ARBA00022737"/>
    </source>
</evidence>
<dbReference type="Pfam" id="PF00096">
    <property type="entry name" value="zf-C2H2"/>
    <property type="match status" value="3"/>
</dbReference>
<dbReference type="GO" id="GO:0000977">
    <property type="term" value="F:RNA polymerase II transcription regulatory region sequence-specific DNA binding"/>
    <property type="evidence" value="ECO:0007669"/>
    <property type="project" value="TreeGrafter"/>
</dbReference>
<keyword evidence="6" id="KW-0862">Zinc</keyword>
<dbReference type="GO" id="GO:0005634">
    <property type="term" value="C:nucleus"/>
    <property type="evidence" value="ECO:0007669"/>
    <property type="project" value="UniProtKB-SubCell"/>
</dbReference>
<dbReference type="PANTHER" id="PTHR24409">
    <property type="entry name" value="ZINC FINGER PROTEIN 142"/>
    <property type="match status" value="1"/>
</dbReference>
<keyword evidence="7" id="KW-0539">Nucleus</keyword>
<feature type="domain" description="C2H2-type" evidence="10">
    <location>
        <begin position="154"/>
        <end position="181"/>
    </location>
</feature>
<dbReference type="InterPro" id="IPR013087">
    <property type="entry name" value="Znf_C2H2_type"/>
</dbReference>
<dbReference type="GO" id="GO:0000981">
    <property type="term" value="F:DNA-binding transcription factor activity, RNA polymerase II-specific"/>
    <property type="evidence" value="ECO:0007669"/>
    <property type="project" value="TreeGrafter"/>
</dbReference>
<evidence type="ECO:0000256" key="5">
    <source>
        <dbReference type="ARBA" id="ARBA00022771"/>
    </source>
</evidence>
<evidence type="ECO:0000256" key="7">
    <source>
        <dbReference type="ARBA" id="ARBA00023242"/>
    </source>
</evidence>
<feature type="domain" description="C2H2-type" evidence="10">
    <location>
        <begin position="124"/>
        <end position="153"/>
    </location>
</feature>
<dbReference type="Gene3D" id="3.30.160.60">
    <property type="entry name" value="Classic Zinc Finger"/>
    <property type="match status" value="6"/>
</dbReference>
<evidence type="ECO:0000313" key="12">
    <source>
        <dbReference type="Proteomes" id="UP000694560"/>
    </source>
</evidence>
<evidence type="ECO:0000256" key="6">
    <source>
        <dbReference type="ARBA" id="ARBA00022833"/>
    </source>
</evidence>
<evidence type="ECO:0000256" key="8">
    <source>
        <dbReference type="PROSITE-ProRule" id="PRU00042"/>
    </source>
</evidence>
<dbReference type="SMART" id="SM00355">
    <property type="entry name" value="ZnF_C2H2"/>
    <property type="match status" value="5"/>
</dbReference>
<comment type="subcellular location">
    <subcellularLocation>
        <location evidence="1">Nucleus</location>
    </subcellularLocation>
</comment>
<reference evidence="11" key="2">
    <citation type="submission" date="2025-09" db="UniProtKB">
        <authorList>
            <consortium name="Ensembl"/>
        </authorList>
    </citation>
    <scope>IDENTIFICATION</scope>
</reference>
<dbReference type="SUPFAM" id="SSF57667">
    <property type="entry name" value="beta-beta-alpha zinc fingers"/>
    <property type="match status" value="3"/>
</dbReference>
<feature type="region of interest" description="Disordered" evidence="9">
    <location>
        <begin position="262"/>
        <end position="283"/>
    </location>
</feature>
<evidence type="ECO:0000313" key="11">
    <source>
        <dbReference type="Ensembl" id="ENSMCSP00000018490.1"/>
    </source>
</evidence>